<dbReference type="EMBL" id="CAJNOR010000454">
    <property type="protein sequence ID" value="CAF0919580.1"/>
    <property type="molecule type" value="Genomic_DNA"/>
</dbReference>
<evidence type="ECO:0000313" key="3">
    <source>
        <dbReference type="EMBL" id="CAF1522988.1"/>
    </source>
</evidence>
<gene>
    <name evidence="3" type="ORF">EDS130_LOCUS44006</name>
    <name evidence="2" type="ORF">XAT740_LOCUS8962</name>
</gene>
<dbReference type="OrthoDB" id="10059722at2759"/>
<evidence type="ECO:0000313" key="2">
    <source>
        <dbReference type="EMBL" id="CAF0919580.1"/>
    </source>
</evidence>
<dbReference type="AlphaFoldDB" id="A0A815V089"/>
<sequence length="285" mass="31985">MTSTVHVNTKSLPPNVFDLQHEDFYDFVEMHVRVLQAKILQFQLISDAATFIECQDPTEILQYNSERLGDLKQKACLTTTSGTCIILPGILASFKILKKCLLKKIEENKKNRNNPINSSTPTPTPGASRAKSTDEHRNYISTTINQWLRAHHDELNLKKNVSLEANVDYQVEFTSTNSGNDSVAIICGCGAKATLSRANNTGYFQISNYYRHIERGSCSMILKKTNEKPHQDTSDEENDDITRSNSSDVTPKSPSIDVNRSKTSSKRRLSTSGPATGRRSKRRRS</sequence>
<protein>
    <submittedName>
        <fullName evidence="3">Uncharacterized protein</fullName>
    </submittedName>
</protein>
<name>A0A815V089_ADIRI</name>
<accession>A0A815V089</accession>
<evidence type="ECO:0000256" key="1">
    <source>
        <dbReference type="SAM" id="MobiDB-lite"/>
    </source>
</evidence>
<dbReference type="EMBL" id="CAJNOJ010000790">
    <property type="protein sequence ID" value="CAF1522988.1"/>
    <property type="molecule type" value="Genomic_DNA"/>
</dbReference>
<feature type="compositionally biased region" description="Polar residues" evidence="1">
    <location>
        <begin position="243"/>
        <end position="258"/>
    </location>
</feature>
<dbReference type="Proteomes" id="UP000663852">
    <property type="component" value="Unassembled WGS sequence"/>
</dbReference>
<evidence type="ECO:0000313" key="4">
    <source>
        <dbReference type="Proteomes" id="UP000663828"/>
    </source>
</evidence>
<keyword evidence="4" id="KW-1185">Reference proteome</keyword>
<feature type="region of interest" description="Disordered" evidence="1">
    <location>
        <begin position="111"/>
        <end position="135"/>
    </location>
</feature>
<organism evidence="3">
    <name type="scientific">Adineta ricciae</name>
    <name type="common">Rotifer</name>
    <dbReference type="NCBI Taxonomy" id="249248"/>
    <lineage>
        <taxon>Eukaryota</taxon>
        <taxon>Metazoa</taxon>
        <taxon>Spiralia</taxon>
        <taxon>Gnathifera</taxon>
        <taxon>Rotifera</taxon>
        <taxon>Eurotatoria</taxon>
        <taxon>Bdelloidea</taxon>
        <taxon>Adinetida</taxon>
        <taxon>Adinetidae</taxon>
        <taxon>Adineta</taxon>
    </lineage>
</organism>
<reference evidence="3" key="1">
    <citation type="submission" date="2021-02" db="EMBL/GenBank/DDBJ databases">
        <authorList>
            <person name="Nowell W R."/>
        </authorList>
    </citation>
    <scope>NUCLEOTIDE SEQUENCE</scope>
</reference>
<comment type="caution">
    <text evidence="3">The sequence shown here is derived from an EMBL/GenBank/DDBJ whole genome shotgun (WGS) entry which is preliminary data.</text>
</comment>
<feature type="region of interest" description="Disordered" evidence="1">
    <location>
        <begin position="226"/>
        <end position="285"/>
    </location>
</feature>
<dbReference type="Proteomes" id="UP000663828">
    <property type="component" value="Unassembled WGS sequence"/>
</dbReference>
<proteinExistence type="predicted"/>